<feature type="signal peptide" evidence="1">
    <location>
        <begin position="1"/>
        <end position="31"/>
    </location>
</feature>
<keyword evidence="3" id="KW-1185">Reference proteome</keyword>
<organism evidence="2 3">
    <name type="scientific">Pseudokineococcus lusitanus</name>
    <dbReference type="NCBI Taxonomy" id="763993"/>
    <lineage>
        <taxon>Bacteria</taxon>
        <taxon>Bacillati</taxon>
        <taxon>Actinomycetota</taxon>
        <taxon>Actinomycetes</taxon>
        <taxon>Kineosporiales</taxon>
        <taxon>Kineosporiaceae</taxon>
        <taxon>Pseudokineococcus</taxon>
    </lineage>
</organism>
<protein>
    <recommendedName>
        <fullName evidence="4">Secreted protein</fullName>
    </recommendedName>
</protein>
<dbReference type="EMBL" id="RJKN01000003">
    <property type="protein sequence ID" value="ROP43598.1"/>
    <property type="molecule type" value="Genomic_DNA"/>
</dbReference>
<dbReference type="RefSeq" id="WP_123379334.1">
    <property type="nucleotide sequence ID" value="NZ_RJKN01000003.1"/>
</dbReference>
<name>A0A3N1HM38_9ACTN</name>
<dbReference type="InParanoid" id="A0A3N1HM38"/>
<proteinExistence type="predicted"/>
<evidence type="ECO:0000313" key="3">
    <source>
        <dbReference type="Proteomes" id="UP000276232"/>
    </source>
</evidence>
<evidence type="ECO:0000256" key="1">
    <source>
        <dbReference type="SAM" id="SignalP"/>
    </source>
</evidence>
<keyword evidence="1" id="KW-0732">Signal</keyword>
<gene>
    <name evidence="2" type="ORF">EDC03_1191</name>
</gene>
<accession>A0A3N1HM38</accession>
<sequence>MHRALRRALTALLTTVVVGLGTVTAVAPATAQPVTAAAAACSSRAGLPARVSIDRAYQEVRVPLQDSCYNDFVWLDLYGPQGYETMLDWDPAHNGALAYWDVYGWYTQPGTYRVREGYASPHNYTASTSTLVKFGSKAGLTAKRSGGRVTLTACASYYNGSRDAFVPWAGHKATIQKLGRDGRTWSYVKTVGTNRSGCAAHTVSDRYAGTYRVSTYETYQIFGRTSPSVRA</sequence>
<dbReference type="OrthoDB" id="3830661at2"/>
<evidence type="ECO:0000313" key="2">
    <source>
        <dbReference type="EMBL" id="ROP43598.1"/>
    </source>
</evidence>
<feature type="chain" id="PRO_5038991502" description="Secreted protein" evidence="1">
    <location>
        <begin position="32"/>
        <end position="231"/>
    </location>
</feature>
<dbReference type="AlphaFoldDB" id="A0A3N1HM38"/>
<comment type="caution">
    <text evidence="2">The sequence shown here is derived from an EMBL/GenBank/DDBJ whole genome shotgun (WGS) entry which is preliminary data.</text>
</comment>
<evidence type="ECO:0008006" key="4">
    <source>
        <dbReference type="Google" id="ProtNLM"/>
    </source>
</evidence>
<dbReference type="Proteomes" id="UP000276232">
    <property type="component" value="Unassembled WGS sequence"/>
</dbReference>
<reference evidence="2 3" key="1">
    <citation type="journal article" date="2015" name="Stand. Genomic Sci.">
        <title>Genomic Encyclopedia of Bacterial and Archaeal Type Strains, Phase III: the genomes of soil and plant-associated and newly described type strains.</title>
        <authorList>
            <person name="Whitman W.B."/>
            <person name="Woyke T."/>
            <person name="Klenk H.P."/>
            <person name="Zhou Y."/>
            <person name="Lilburn T.G."/>
            <person name="Beck B.J."/>
            <person name="De Vos P."/>
            <person name="Vandamme P."/>
            <person name="Eisen J.A."/>
            <person name="Garrity G."/>
            <person name="Hugenholtz P."/>
            <person name="Kyrpides N.C."/>
        </authorList>
    </citation>
    <scope>NUCLEOTIDE SEQUENCE [LARGE SCALE GENOMIC DNA]</scope>
    <source>
        <strain evidence="2 3">CECT 7306</strain>
    </source>
</reference>